<accession>A0A291RDN1</accession>
<dbReference type="KEGG" id="ntp:CRH09_05145"/>
<dbReference type="EMBL" id="CP023778">
    <property type="protein sequence ID" value="ATL65686.1"/>
    <property type="molecule type" value="Genomic_DNA"/>
</dbReference>
<dbReference type="PANTHER" id="PTHR43784">
    <property type="entry name" value="GDSL-LIKE LIPASE/ACYLHYDROLASE, PUTATIVE (AFU_ORTHOLOGUE AFUA_2G00820)-RELATED"/>
    <property type="match status" value="1"/>
</dbReference>
<evidence type="ECO:0000313" key="3">
    <source>
        <dbReference type="EMBL" id="ATL65686.1"/>
    </source>
</evidence>
<name>A0A291RDN1_9NOCA</name>
<evidence type="ECO:0000256" key="1">
    <source>
        <dbReference type="SAM" id="Phobius"/>
    </source>
</evidence>
<proteinExistence type="predicted"/>
<feature type="domain" description="SGNH hydrolase-type esterase" evidence="2">
    <location>
        <begin position="74"/>
        <end position="237"/>
    </location>
</feature>
<evidence type="ECO:0000259" key="2">
    <source>
        <dbReference type="Pfam" id="PF13472"/>
    </source>
</evidence>
<sequence>MHERLTESSSFDQLPGKSAYPLDLRGHTQNTVGVWRALKIGLLAVVVGIIAIVAVATAGRSAGKAQARPVLAVVGASISYGIGADGANQAWPAVLGKQLGWRTVVSADPGAGYLAPGQRARGPMRKLIAELNLTTTHPSVVIVQAGYNDIGMPAAQLTDSVRQVVRQIHAEAPGAAIGVLTVFPKGRPSEAAAATDAVIVSAARSADPHVVVFDPITAHWMFPTVTDRLHPTPAGHRWIADRMLTDFRRDGLVH</sequence>
<dbReference type="PANTHER" id="PTHR43784:SF2">
    <property type="entry name" value="GDSL-LIKE LIPASE_ACYLHYDROLASE, PUTATIVE (AFU_ORTHOLOGUE AFUA_2G00820)-RELATED"/>
    <property type="match status" value="1"/>
</dbReference>
<gene>
    <name evidence="3" type="ORF">CRH09_05145</name>
</gene>
<evidence type="ECO:0000313" key="4">
    <source>
        <dbReference type="Proteomes" id="UP000221961"/>
    </source>
</evidence>
<keyword evidence="1" id="KW-0812">Transmembrane</keyword>
<dbReference type="SUPFAM" id="SSF52266">
    <property type="entry name" value="SGNH hydrolase"/>
    <property type="match status" value="1"/>
</dbReference>
<organism evidence="3 4">
    <name type="scientific">Nocardia terpenica</name>
    <dbReference type="NCBI Taxonomy" id="455432"/>
    <lineage>
        <taxon>Bacteria</taxon>
        <taxon>Bacillati</taxon>
        <taxon>Actinomycetota</taxon>
        <taxon>Actinomycetes</taxon>
        <taxon>Mycobacteriales</taxon>
        <taxon>Nocardiaceae</taxon>
        <taxon>Nocardia</taxon>
    </lineage>
</organism>
<dbReference type="InterPro" id="IPR053140">
    <property type="entry name" value="GDSL_Rv0518-like"/>
</dbReference>
<dbReference type="Gene3D" id="3.40.50.1110">
    <property type="entry name" value="SGNH hydrolase"/>
    <property type="match status" value="1"/>
</dbReference>
<dbReference type="InterPro" id="IPR013830">
    <property type="entry name" value="SGNH_hydro"/>
</dbReference>
<protein>
    <recommendedName>
        <fullName evidence="2">SGNH hydrolase-type esterase domain-containing protein</fullName>
    </recommendedName>
</protein>
<reference evidence="3 4" key="1">
    <citation type="submission" date="2017-10" db="EMBL/GenBank/DDBJ databases">
        <title>Comparative genomics between pathogenic Norcardia.</title>
        <authorList>
            <person name="Zeng L."/>
        </authorList>
    </citation>
    <scope>NUCLEOTIDE SEQUENCE [LARGE SCALE GENOMIC DNA]</scope>
    <source>
        <strain evidence="3 4">NC_YFY_NT001</strain>
    </source>
</reference>
<dbReference type="Proteomes" id="UP000221961">
    <property type="component" value="Chromosome"/>
</dbReference>
<dbReference type="Pfam" id="PF13472">
    <property type="entry name" value="Lipase_GDSL_2"/>
    <property type="match status" value="1"/>
</dbReference>
<dbReference type="InterPro" id="IPR036514">
    <property type="entry name" value="SGNH_hydro_sf"/>
</dbReference>
<keyword evidence="1" id="KW-1133">Transmembrane helix</keyword>
<feature type="transmembrane region" description="Helical" evidence="1">
    <location>
        <begin position="40"/>
        <end position="59"/>
    </location>
</feature>
<dbReference type="AlphaFoldDB" id="A0A291RDN1"/>
<dbReference type="CDD" id="cd00229">
    <property type="entry name" value="SGNH_hydrolase"/>
    <property type="match status" value="1"/>
</dbReference>
<keyword evidence="1" id="KW-0472">Membrane</keyword>